<name>A0A418SGY9_9RHOB</name>
<evidence type="ECO:0000313" key="3">
    <source>
        <dbReference type="Proteomes" id="UP000283786"/>
    </source>
</evidence>
<evidence type="ECO:0000256" key="1">
    <source>
        <dbReference type="SAM" id="MobiDB-lite"/>
    </source>
</evidence>
<dbReference type="Proteomes" id="UP000283786">
    <property type="component" value="Chromosome"/>
</dbReference>
<evidence type="ECO:0000313" key="2">
    <source>
        <dbReference type="EMBL" id="QPM91791.1"/>
    </source>
</evidence>
<dbReference type="RefSeq" id="WP_196222799.1">
    <property type="nucleotide sequence ID" value="NZ_CP060436.1"/>
</dbReference>
<gene>
    <name evidence="2" type="ORF">PSAL_030460</name>
</gene>
<dbReference type="KEGG" id="palw:PSAL_030460"/>
<proteinExistence type="predicted"/>
<organism evidence="2 3">
    <name type="scientific">Pseudooceanicola algae</name>
    <dbReference type="NCBI Taxonomy" id="1537215"/>
    <lineage>
        <taxon>Bacteria</taxon>
        <taxon>Pseudomonadati</taxon>
        <taxon>Pseudomonadota</taxon>
        <taxon>Alphaproteobacteria</taxon>
        <taxon>Rhodobacterales</taxon>
        <taxon>Paracoccaceae</taxon>
        <taxon>Pseudooceanicola</taxon>
    </lineage>
</organism>
<sequence>MTDTTLIKTRLAGGTWQGLLTARGRRTPPALDVRVDDRVVEGVELTAPEAGPGVDVANSWLVTVPIPAAAIADGVRVFVIQEQESGRLLNSFAIVAGEALQDRLIAEVELLRAELDMLKRAFRNHCATTSGQAGQAHDDRGPLEDPQDGPWRDEGWEEDPWQVDPGPEET</sequence>
<feature type="region of interest" description="Disordered" evidence="1">
    <location>
        <begin position="129"/>
        <end position="170"/>
    </location>
</feature>
<reference evidence="2 3" key="1">
    <citation type="submission" date="2020-08" db="EMBL/GenBank/DDBJ databases">
        <title>Genome sequence of Rhodobacteraceae bacterium Lw-13e.</title>
        <authorList>
            <person name="Poehlein A."/>
            <person name="Wolter L."/>
            <person name="Daniel R."/>
            <person name="Brinkhoff T."/>
        </authorList>
    </citation>
    <scope>NUCLEOTIDE SEQUENCE [LARGE SCALE GENOMIC DNA]</scope>
    <source>
        <strain evidence="2 3">Lw-13e</strain>
    </source>
</reference>
<accession>A0A418SGY9</accession>
<protein>
    <submittedName>
        <fullName evidence="2">Uncharacterized protein</fullName>
    </submittedName>
</protein>
<dbReference type="AlphaFoldDB" id="A0A418SGY9"/>
<feature type="compositionally biased region" description="Acidic residues" evidence="1">
    <location>
        <begin position="155"/>
        <end position="170"/>
    </location>
</feature>
<keyword evidence="3" id="KW-1185">Reference proteome</keyword>
<dbReference type="EMBL" id="CP060436">
    <property type="protein sequence ID" value="QPM91791.1"/>
    <property type="molecule type" value="Genomic_DNA"/>
</dbReference>